<organism evidence="3 4">
    <name type="scientific">Xanthobacter autotrophicus (strain ATCC BAA-1158 / Py2)</name>
    <dbReference type="NCBI Taxonomy" id="78245"/>
    <lineage>
        <taxon>Bacteria</taxon>
        <taxon>Pseudomonadati</taxon>
        <taxon>Pseudomonadota</taxon>
        <taxon>Alphaproteobacteria</taxon>
        <taxon>Hyphomicrobiales</taxon>
        <taxon>Xanthobacteraceae</taxon>
        <taxon>Xanthobacter</taxon>
    </lineage>
</organism>
<evidence type="ECO:0000259" key="2">
    <source>
        <dbReference type="Pfam" id="PF14216"/>
    </source>
</evidence>
<dbReference type="PhylomeDB" id="A7ILD4"/>
<evidence type="ECO:0000313" key="3">
    <source>
        <dbReference type="EMBL" id="ABS68827.1"/>
    </source>
</evidence>
<dbReference type="EMBL" id="CP000781">
    <property type="protein sequence ID" value="ABS68827.1"/>
    <property type="molecule type" value="Genomic_DNA"/>
</dbReference>
<gene>
    <name evidence="3" type="ordered locus">Xaut_3599</name>
</gene>
<dbReference type="HOGENOM" id="CLU_145372_0_0_5"/>
<feature type="region of interest" description="Disordered" evidence="1">
    <location>
        <begin position="19"/>
        <end position="44"/>
    </location>
</feature>
<dbReference type="KEGG" id="xau:Xaut_3599"/>
<dbReference type="Proteomes" id="UP000002417">
    <property type="component" value="Chromosome"/>
</dbReference>
<accession>A7ILD4</accession>
<feature type="domain" description="DUF4326" evidence="2">
    <location>
        <begin position="12"/>
        <end position="104"/>
    </location>
</feature>
<dbReference type="STRING" id="78245.Xaut_3599"/>
<dbReference type="AlphaFoldDB" id="A7ILD4"/>
<sequence length="117" mass="12780">MGDAPRRVQLSRAKGWRLPPNSVKVDRSTKFGNPFVPGRDNPFLPGRKVEDRRHAWRLFQGHAPNNEKLVAAARVELRGKNLACWCPLPGPGEPDTCHAAVLLEIANGPVCEPVGAA</sequence>
<dbReference type="InterPro" id="IPR025475">
    <property type="entry name" value="DUF4326"/>
</dbReference>
<name>A7ILD4_XANP2</name>
<dbReference type="OrthoDB" id="3483205at2"/>
<proteinExistence type="predicted"/>
<reference evidence="3 4" key="1">
    <citation type="submission" date="2007-07" db="EMBL/GenBank/DDBJ databases">
        <title>Complete sequence of chromosome of Xanthobacter autotrophicus Py2.</title>
        <authorList>
            <consortium name="US DOE Joint Genome Institute"/>
            <person name="Copeland A."/>
            <person name="Lucas S."/>
            <person name="Lapidus A."/>
            <person name="Barry K."/>
            <person name="Glavina del Rio T."/>
            <person name="Hammon N."/>
            <person name="Israni S."/>
            <person name="Dalin E."/>
            <person name="Tice H."/>
            <person name="Pitluck S."/>
            <person name="Sims D."/>
            <person name="Brettin T."/>
            <person name="Bruce D."/>
            <person name="Detter J.C."/>
            <person name="Han C."/>
            <person name="Tapia R."/>
            <person name="Brainard J."/>
            <person name="Schmutz J."/>
            <person name="Larimer F."/>
            <person name="Land M."/>
            <person name="Hauser L."/>
            <person name="Kyrpides N."/>
            <person name="Kim E."/>
            <person name="Ensigns S.A."/>
            <person name="Richardson P."/>
        </authorList>
    </citation>
    <scope>NUCLEOTIDE SEQUENCE [LARGE SCALE GENOMIC DNA]</scope>
    <source>
        <strain evidence="4">ATCC BAA-1158 / Py2</strain>
    </source>
</reference>
<dbReference type="Pfam" id="PF14216">
    <property type="entry name" value="DUF4326"/>
    <property type="match status" value="1"/>
</dbReference>
<protein>
    <recommendedName>
        <fullName evidence="2">DUF4326 domain-containing protein</fullName>
    </recommendedName>
</protein>
<keyword evidence="4" id="KW-1185">Reference proteome</keyword>
<evidence type="ECO:0000313" key="4">
    <source>
        <dbReference type="Proteomes" id="UP000002417"/>
    </source>
</evidence>
<evidence type="ECO:0000256" key="1">
    <source>
        <dbReference type="SAM" id="MobiDB-lite"/>
    </source>
</evidence>